<dbReference type="EMBL" id="JBHSRD010000008">
    <property type="protein sequence ID" value="MFC6009003.1"/>
    <property type="molecule type" value="Genomic_DNA"/>
</dbReference>
<dbReference type="PANTHER" id="PTHR22911:SF76">
    <property type="entry name" value="EAMA DOMAIN-CONTAINING PROTEIN"/>
    <property type="match status" value="1"/>
</dbReference>
<keyword evidence="5" id="KW-1185">Reference proteome</keyword>
<organism evidence="4 5">
    <name type="scientific">Angustibacter luteus</name>
    <dbReference type="NCBI Taxonomy" id="658456"/>
    <lineage>
        <taxon>Bacteria</taxon>
        <taxon>Bacillati</taxon>
        <taxon>Actinomycetota</taxon>
        <taxon>Actinomycetes</taxon>
        <taxon>Kineosporiales</taxon>
        <taxon>Kineosporiaceae</taxon>
    </lineage>
</organism>
<sequence>MGEEEQDSARLTAALLAVGVVAVSFSAPIAATTAAPALAVAFWRNAFASAGVVPFALIRRRAELRRLWREERQVVRTAVLAGLALAAHFGLWIPSLRMTSVAASTALVTTTPLWTLGIDWARGNKPRSGVLVGVVIAFMGVVLITGVDAGSSSRQLVGDALALAGGAAAAVYTVLGSAVRQTASTASYTAIAYPVCALVLLPVCLLGHQSLVGFDAQTWAQLLALTLSAQLLGHSILNRALRTAGATTVALAILLEVPGAVLIAWAFWGQQPPVAVLPGAALVLVGLAVVVRSRTTTRRVESALEVGNVTD</sequence>
<keyword evidence="2" id="KW-1133">Transmembrane helix</keyword>
<feature type="transmembrane region" description="Helical" evidence="2">
    <location>
        <begin position="37"/>
        <end position="58"/>
    </location>
</feature>
<dbReference type="InterPro" id="IPR037185">
    <property type="entry name" value="EmrE-like"/>
</dbReference>
<feature type="transmembrane region" description="Helical" evidence="2">
    <location>
        <begin position="274"/>
        <end position="291"/>
    </location>
</feature>
<dbReference type="SUPFAM" id="SSF103481">
    <property type="entry name" value="Multidrug resistance efflux transporter EmrE"/>
    <property type="match status" value="2"/>
</dbReference>
<accession>A0ABW1JK34</accession>
<dbReference type="Proteomes" id="UP001596189">
    <property type="component" value="Unassembled WGS sequence"/>
</dbReference>
<feature type="transmembrane region" description="Helical" evidence="2">
    <location>
        <begin position="12"/>
        <end position="31"/>
    </location>
</feature>
<reference evidence="5" key="1">
    <citation type="journal article" date="2019" name="Int. J. Syst. Evol. Microbiol.">
        <title>The Global Catalogue of Microorganisms (GCM) 10K type strain sequencing project: providing services to taxonomists for standard genome sequencing and annotation.</title>
        <authorList>
            <consortium name="The Broad Institute Genomics Platform"/>
            <consortium name="The Broad Institute Genome Sequencing Center for Infectious Disease"/>
            <person name="Wu L."/>
            <person name="Ma J."/>
        </authorList>
    </citation>
    <scope>NUCLEOTIDE SEQUENCE [LARGE SCALE GENOMIC DNA]</scope>
    <source>
        <strain evidence="5">KACC 14249</strain>
    </source>
</reference>
<feature type="transmembrane region" description="Helical" evidence="2">
    <location>
        <begin position="249"/>
        <end position="268"/>
    </location>
</feature>
<evidence type="ECO:0000256" key="2">
    <source>
        <dbReference type="SAM" id="Phobius"/>
    </source>
</evidence>
<feature type="transmembrane region" description="Helical" evidence="2">
    <location>
        <begin position="99"/>
        <end position="118"/>
    </location>
</feature>
<dbReference type="PANTHER" id="PTHR22911">
    <property type="entry name" value="ACYL-MALONYL CONDENSING ENZYME-RELATED"/>
    <property type="match status" value="1"/>
</dbReference>
<evidence type="ECO:0000313" key="4">
    <source>
        <dbReference type="EMBL" id="MFC6009003.1"/>
    </source>
</evidence>
<feature type="transmembrane region" description="Helical" evidence="2">
    <location>
        <begin position="74"/>
        <end position="93"/>
    </location>
</feature>
<feature type="domain" description="EamA" evidence="3">
    <location>
        <begin position="14"/>
        <end position="145"/>
    </location>
</feature>
<feature type="domain" description="EamA" evidence="3">
    <location>
        <begin position="157"/>
        <end position="291"/>
    </location>
</feature>
<dbReference type="InterPro" id="IPR000620">
    <property type="entry name" value="EamA_dom"/>
</dbReference>
<evidence type="ECO:0000313" key="5">
    <source>
        <dbReference type="Proteomes" id="UP001596189"/>
    </source>
</evidence>
<gene>
    <name evidence="4" type="ORF">ACFQDO_17855</name>
</gene>
<protein>
    <submittedName>
        <fullName evidence="4">DMT family transporter</fullName>
    </submittedName>
</protein>
<dbReference type="Pfam" id="PF00892">
    <property type="entry name" value="EamA"/>
    <property type="match status" value="2"/>
</dbReference>
<feature type="transmembrane region" description="Helical" evidence="2">
    <location>
        <begin position="218"/>
        <end position="237"/>
    </location>
</feature>
<evidence type="ECO:0000259" key="3">
    <source>
        <dbReference type="Pfam" id="PF00892"/>
    </source>
</evidence>
<dbReference type="RefSeq" id="WP_345717532.1">
    <property type="nucleotide sequence ID" value="NZ_BAABFP010000007.1"/>
</dbReference>
<evidence type="ECO:0000256" key="1">
    <source>
        <dbReference type="ARBA" id="ARBA00007362"/>
    </source>
</evidence>
<name>A0ABW1JK34_9ACTN</name>
<feature type="transmembrane region" description="Helical" evidence="2">
    <location>
        <begin position="191"/>
        <end position="212"/>
    </location>
</feature>
<feature type="transmembrane region" description="Helical" evidence="2">
    <location>
        <begin position="130"/>
        <end position="149"/>
    </location>
</feature>
<comment type="similarity">
    <text evidence="1">Belongs to the EamA transporter family.</text>
</comment>
<comment type="caution">
    <text evidence="4">The sequence shown here is derived from an EMBL/GenBank/DDBJ whole genome shotgun (WGS) entry which is preliminary data.</text>
</comment>
<keyword evidence="2" id="KW-0472">Membrane</keyword>
<keyword evidence="2" id="KW-0812">Transmembrane</keyword>
<feature type="transmembrane region" description="Helical" evidence="2">
    <location>
        <begin position="161"/>
        <end position="179"/>
    </location>
</feature>
<proteinExistence type="inferred from homology"/>